<evidence type="ECO:0000313" key="1">
    <source>
        <dbReference type="EMBL" id="KAF9626005.1"/>
    </source>
</evidence>
<sequence>MKGFDKSNIRMDREAMELLSRTRAQKEEIVLLREQIAETCIKELQLLNEKHALERKFSDLRMSVDEKQHDGITSALTELARRKGDLEENLNLAQELMAVEDEDYIFTSSMLSLLAEYGIRPNSISALAISNSAKRLYDQLQWKINTINPCVDNNMPPKSPLPNLQLLISLVGGEAGVATSSVCVATKVAEFGFVEGHQLQPPMQPVVDPEIFLRVFNIST</sequence>
<dbReference type="OrthoDB" id="1890867at2759"/>
<name>A0A835MB27_9MAGN</name>
<dbReference type="PANTHER" id="PTHR31149">
    <property type="entry name" value="EXPRESSED PROTEIN"/>
    <property type="match status" value="1"/>
</dbReference>
<evidence type="ECO:0000313" key="2">
    <source>
        <dbReference type="Proteomes" id="UP000631114"/>
    </source>
</evidence>
<reference evidence="1 2" key="1">
    <citation type="submission" date="2020-10" db="EMBL/GenBank/DDBJ databases">
        <title>The Coptis chinensis genome and diversification of protoberbering-type alkaloids.</title>
        <authorList>
            <person name="Wang B."/>
            <person name="Shu S."/>
            <person name="Song C."/>
            <person name="Liu Y."/>
        </authorList>
    </citation>
    <scope>NUCLEOTIDE SEQUENCE [LARGE SCALE GENOMIC DNA]</scope>
    <source>
        <strain evidence="1">HL-2020</strain>
        <tissue evidence="1">Leaf</tissue>
    </source>
</reference>
<dbReference type="AlphaFoldDB" id="A0A835MB27"/>
<accession>A0A835MB27</accession>
<organism evidence="1 2">
    <name type="scientific">Coptis chinensis</name>
    <dbReference type="NCBI Taxonomy" id="261450"/>
    <lineage>
        <taxon>Eukaryota</taxon>
        <taxon>Viridiplantae</taxon>
        <taxon>Streptophyta</taxon>
        <taxon>Embryophyta</taxon>
        <taxon>Tracheophyta</taxon>
        <taxon>Spermatophyta</taxon>
        <taxon>Magnoliopsida</taxon>
        <taxon>Ranunculales</taxon>
        <taxon>Ranunculaceae</taxon>
        <taxon>Coptidoideae</taxon>
        <taxon>Coptis</taxon>
    </lineage>
</organism>
<comment type="caution">
    <text evidence="1">The sequence shown here is derived from an EMBL/GenBank/DDBJ whole genome shotgun (WGS) entry which is preliminary data.</text>
</comment>
<protein>
    <submittedName>
        <fullName evidence="1">Uncharacterized protein</fullName>
    </submittedName>
</protein>
<dbReference type="Proteomes" id="UP000631114">
    <property type="component" value="Unassembled WGS sequence"/>
</dbReference>
<dbReference type="PANTHER" id="PTHR31149:SF7">
    <property type="entry name" value="EXPRESSED PROTEIN"/>
    <property type="match status" value="1"/>
</dbReference>
<keyword evidence="2" id="KW-1185">Reference proteome</keyword>
<dbReference type="GO" id="GO:0005886">
    <property type="term" value="C:plasma membrane"/>
    <property type="evidence" value="ECO:0007669"/>
    <property type="project" value="TreeGrafter"/>
</dbReference>
<dbReference type="EMBL" id="JADFTS010000001">
    <property type="protein sequence ID" value="KAF9626005.1"/>
    <property type="molecule type" value="Genomic_DNA"/>
</dbReference>
<proteinExistence type="predicted"/>
<gene>
    <name evidence="1" type="ORF">IFM89_030670</name>
</gene>